<evidence type="ECO:0000256" key="4">
    <source>
        <dbReference type="SAM" id="Phobius"/>
    </source>
</evidence>
<dbReference type="Pfam" id="PF00059">
    <property type="entry name" value="Lectin_C"/>
    <property type="match status" value="1"/>
</dbReference>
<feature type="domain" description="C-type lectin" evidence="5">
    <location>
        <begin position="115"/>
        <end position="224"/>
    </location>
</feature>
<evidence type="ECO:0000256" key="2">
    <source>
        <dbReference type="ARBA" id="ARBA00023157"/>
    </source>
</evidence>
<evidence type="ECO:0000256" key="3">
    <source>
        <dbReference type="ARBA" id="ARBA00023180"/>
    </source>
</evidence>
<evidence type="ECO:0000259" key="5">
    <source>
        <dbReference type="PROSITE" id="PS50041"/>
    </source>
</evidence>
<feature type="transmembrane region" description="Helical" evidence="4">
    <location>
        <begin position="40"/>
        <end position="60"/>
    </location>
</feature>
<sequence length="233" mass="26538">MYIKFCRTYENGDGNTKWPDQSKKLQGTDLCRRIQVYRGLSMILSILALILLAAVIILSVKLQTRAVCLEKETVIQDLKALPPQTCSAAKCRAMYPEKQTKVRACTACDPDWLQFEGSCFYLSREYRTWSDSREECRQKAGDLAVADNEGVQEFLTTKGNLMYWIGLSWDRTKGWVWVNNATVGKSYWSHSVQLGDCGFLTGRDDYRSSWSQSPCTYNAAYICQKEAKEVALV</sequence>
<dbReference type="SUPFAM" id="SSF56436">
    <property type="entry name" value="C-type lectin-like"/>
    <property type="match status" value="1"/>
</dbReference>
<keyword evidence="2" id="KW-1015">Disulfide bond</keyword>
<organism evidence="6 7">
    <name type="scientific">Megalops atlanticus</name>
    <name type="common">Tarpon</name>
    <name type="synonym">Clupea gigantea</name>
    <dbReference type="NCBI Taxonomy" id="7932"/>
    <lineage>
        <taxon>Eukaryota</taxon>
        <taxon>Metazoa</taxon>
        <taxon>Chordata</taxon>
        <taxon>Craniata</taxon>
        <taxon>Vertebrata</taxon>
        <taxon>Euteleostomi</taxon>
        <taxon>Actinopterygii</taxon>
        <taxon>Neopterygii</taxon>
        <taxon>Teleostei</taxon>
        <taxon>Elopiformes</taxon>
        <taxon>Megalopidae</taxon>
        <taxon>Megalops</taxon>
    </lineage>
</organism>
<dbReference type="Proteomes" id="UP001046870">
    <property type="component" value="Chromosome 10"/>
</dbReference>
<dbReference type="PROSITE" id="PS50041">
    <property type="entry name" value="C_TYPE_LECTIN_2"/>
    <property type="match status" value="1"/>
</dbReference>
<keyword evidence="3" id="KW-0325">Glycoprotein</keyword>
<proteinExistence type="predicted"/>
<evidence type="ECO:0000313" key="6">
    <source>
        <dbReference type="EMBL" id="KAG7469331.1"/>
    </source>
</evidence>
<evidence type="ECO:0000313" key="7">
    <source>
        <dbReference type="Proteomes" id="UP001046870"/>
    </source>
</evidence>
<reference evidence="6" key="1">
    <citation type="submission" date="2021-01" db="EMBL/GenBank/DDBJ databases">
        <authorList>
            <person name="Zahm M."/>
            <person name="Roques C."/>
            <person name="Cabau C."/>
            <person name="Klopp C."/>
            <person name="Donnadieu C."/>
            <person name="Jouanno E."/>
            <person name="Lampietro C."/>
            <person name="Louis A."/>
            <person name="Herpin A."/>
            <person name="Echchiki A."/>
            <person name="Berthelot C."/>
            <person name="Parey E."/>
            <person name="Roest-Crollius H."/>
            <person name="Braasch I."/>
            <person name="Postlethwait J."/>
            <person name="Bobe J."/>
            <person name="Montfort J."/>
            <person name="Bouchez O."/>
            <person name="Begum T."/>
            <person name="Mejri S."/>
            <person name="Adams A."/>
            <person name="Chen W.-J."/>
            <person name="Guiguen Y."/>
        </authorList>
    </citation>
    <scope>NUCLEOTIDE SEQUENCE</scope>
    <source>
        <strain evidence="6">YG-15Mar2019-1</strain>
        <tissue evidence="6">Brain</tissue>
    </source>
</reference>
<keyword evidence="4" id="KW-0472">Membrane</keyword>
<dbReference type="OrthoDB" id="10059571at2759"/>
<keyword evidence="4" id="KW-0812">Transmembrane</keyword>
<dbReference type="InterPro" id="IPR052309">
    <property type="entry name" value="C-type_Lectin_Domain_Fam1"/>
</dbReference>
<dbReference type="InterPro" id="IPR016187">
    <property type="entry name" value="CTDL_fold"/>
</dbReference>
<evidence type="ECO:0000256" key="1">
    <source>
        <dbReference type="ARBA" id="ARBA00022734"/>
    </source>
</evidence>
<dbReference type="InterPro" id="IPR001304">
    <property type="entry name" value="C-type_lectin-like"/>
</dbReference>
<name>A0A9D3PVT9_MEGAT</name>
<keyword evidence="7" id="KW-1185">Reference proteome</keyword>
<dbReference type="PANTHER" id="PTHR46490">
    <property type="entry name" value="C-TYPE LECTIN DOMAIN FAMILY 12 MEMBER A-RELATED"/>
    <property type="match status" value="1"/>
</dbReference>
<dbReference type="SMART" id="SM00034">
    <property type="entry name" value="CLECT"/>
    <property type="match status" value="1"/>
</dbReference>
<gene>
    <name evidence="6" type="ORF">MATL_G00127740</name>
</gene>
<dbReference type="AlphaFoldDB" id="A0A9D3PVT9"/>
<dbReference type="Gene3D" id="3.10.100.10">
    <property type="entry name" value="Mannose-Binding Protein A, subunit A"/>
    <property type="match status" value="1"/>
</dbReference>
<comment type="caution">
    <text evidence="6">The sequence shown here is derived from an EMBL/GenBank/DDBJ whole genome shotgun (WGS) entry which is preliminary data.</text>
</comment>
<dbReference type="InterPro" id="IPR016186">
    <property type="entry name" value="C-type_lectin-like/link_sf"/>
</dbReference>
<accession>A0A9D3PVT9</accession>
<keyword evidence="1" id="KW-0430">Lectin</keyword>
<dbReference type="EMBL" id="JAFDVH010000010">
    <property type="protein sequence ID" value="KAG7469331.1"/>
    <property type="molecule type" value="Genomic_DNA"/>
</dbReference>
<dbReference type="GO" id="GO:0030246">
    <property type="term" value="F:carbohydrate binding"/>
    <property type="evidence" value="ECO:0007669"/>
    <property type="project" value="UniProtKB-KW"/>
</dbReference>
<keyword evidence="4" id="KW-1133">Transmembrane helix</keyword>
<protein>
    <recommendedName>
        <fullName evidence="5">C-type lectin domain-containing protein</fullName>
    </recommendedName>
</protein>
<dbReference type="PANTHER" id="PTHR46490:SF6">
    <property type="entry name" value="ASIALOGLYCOPROTEIN RECEPTOR 1-LIKE-RELATED"/>
    <property type="match status" value="1"/>
</dbReference>